<reference evidence="1" key="1">
    <citation type="submission" date="2014-12" db="EMBL/GenBank/DDBJ databases">
        <authorList>
            <person name="Hall J."/>
        </authorList>
    </citation>
    <scope>NUCLEOTIDE SEQUENCE [LARGE SCALE GENOMIC DNA]</scope>
    <source>
        <strain evidence="1">SBW25</strain>
        <plasmid evidence="1">pQBR55</plasmid>
    </source>
</reference>
<sequence>MILAFGLEADRLIVTGDHSKQTPTSRFISNPQGCHPLGWYALIQERPMSSQKILLLSHENQALLVSTIFQVSQVSDNDGRVKALLDQLQAGNPMTELLKAAKENGLDFSQCVREFGEDVGSNAFAVAAQNRYCRGSSDNIEIDSHAVISETENGAWVSAWLFINNSEACLSTY</sequence>
<evidence type="ECO:0000313" key="1">
    <source>
        <dbReference type="EMBL" id="CEK42524.1"/>
    </source>
</evidence>
<geneLocation type="plasmid" evidence="1">
    <name>pQBR55</name>
</geneLocation>
<dbReference type="AlphaFoldDB" id="A0A0G4E5U8"/>
<dbReference type="EMBL" id="LN713927">
    <property type="protein sequence ID" value="CEK42524.1"/>
    <property type="molecule type" value="Genomic_DNA"/>
</dbReference>
<dbReference type="RefSeq" id="WP_176456078.1">
    <property type="nucleotide sequence ID" value="NZ_LN713927.1"/>
</dbReference>
<name>A0A0G4E5U8_PSEFS</name>
<protein>
    <submittedName>
        <fullName evidence="1">Uncharacterized protein</fullName>
    </submittedName>
</protein>
<proteinExistence type="predicted"/>
<reference evidence="1" key="2">
    <citation type="submission" date="2015-06" db="EMBL/GenBank/DDBJ databases">
        <title>Environmentally co-occuring mercury resistance plasmids are genetically and phenotypically diverse and confer variable context-dependent fitness effects.</title>
        <authorList>
            <person name="Hall J.P.J."/>
            <person name="Harrison E."/>
            <person name="Lilley A.K."/>
            <person name="Paterson S."/>
            <person name="Spiers A.J."/>
            <person name="Brockhurst M.A."/>
        </authorList>
    </citation>
    <scope>NUCLEOTIDE SEQUENCE [LARGE SCALE GENOMIC DNA]</scope>
    <source>
        <strain evidence="1">SBW25</strain>
        <plasmid evidence="1">pQBR55</plasmid>
    </source>
</reference>
<organism evidence="1">
    <name type="scientific">Pseudomonas fluorescens (strain SBW25)</name>
    <dbReference type="NCBI Taxonomy" id="216595"/>
    <lineage>
        <taxon>Bacteria</taxon>
        <taxon>Pseudomonadati</taxon>
        <taxon>Pseudomonadota</taxon>
        <taxon>Gammaproteobacteria</taxon>
        <taxon>Pseudomonadales</taxon>
        <taxon>Pseudomonadaceae</taxon>
        <taxon>Pseudomonas</taxon>
    </lineage>
</organism>
<gene>
    <name evidence="1" type="ORF">PQBR55_0145</name>
</gene>
<keyword evidence="1" id="KW-0614">Plasmid</keyword>
<accession>A0A0G4E5U8</accession>